<dbReference type="EMBL" id="UINC01066260">
    <property type="protein sequence ID" value="SVB96776.1"/>
    <property type="molecule type" value="Genomic_DNA"/>
</dbReference>
<dbReference type="PANTHER" id="PTHR11748">
    <property type="entry name" value="D-LACTATE DEHYDROGENASE"/>
    <property type="match status" value="1"/>
</dbReference>
<dbReference type="GO" id="GO:0004458">
    <property type="term" value="F:D-lactate dehydrogenase (cytochrome) activity"/>
    <property type="evidence" value="ECO:0007669"/>
    <property type="project" value="TreeGrafter"/>
</dbReference>
<gene>
    <name evidence="3" type="ORF">METZ01_LOCUS249630</name>
</gene>
<dbReference type="InterPro" id="IPR016169">
    <property type="entry name" value="FAD-bd_PCMH_sub2"/>
</dbReference>
<dbReference type="InterPro" id="IPR006094">
    <property type="entry name" value="Oxid_FAD_bind_N"/>
</dbReference>
<reference evidence="3" key="1">
    <citation type="submission" date="2018-05" db="EMBL/GenBank/DDBJ databases">
        <authorList>
            <person name="Lanie J.A."/>
            <person name="Ng W.-L."/>
            <person name="Kazmierczak K.M."/>
            <person name="Andrzejewski T.M."/>
            <person name="Davidsen T.M."/>
            <person name="Wayne K.J."/>
            <person name="Tettelin H."/>
            <person name="Glass J.I."/>
            <person name="Rusch D."/>
            <person name="Podicherti R."/>
            <person name="Tsui H.-C.T."/>
            <person name="Winkler M.E."/>
        </authorList>
    </citation>
    <scope>NUCLEOTIDE SEQUENCE</scope>
</reference>
<accession>A0A382IAY6</accession>
<dbReference type="GO" id="GO:0008720">
    <property type="term" value="F:D-lactate dehydrogenase (NAD+) activity"/>
    <property type="evidence" value="ECO:0007669"/>
    <property type="project" value="TreeGrafter"/>
</dbReference>
<dbReference type="GO" id="GO:0071949">
    <property type="term" value="F:FAD binding"/>
    <property type="evidence" value="ECO:0007669"/>
    <property type="project" value="InterPro"/>
</dbReference>
<dbReference type="AlphaFoldDB" id="A0A382IAY6"/>
<evidence type="ECO:0000313" key="3">
    <source>
        <dbReference type="EMBL" id="SVB96776.1"/>
    </source>
</evidence>
<feature type="non-terminal residue" evidence="3">
    <location>
        <position position="253"/>
    </location>
</feature>
<protein>
    <recommendedName>
        <fullName evidence="2">FAD-binding PCMH-type domain-containing protein</fullName>
    </recommendedName>
</protein>
<organism evidence="3">
    <name type="scientific">marine metagenome</name>
    <dbReference type="NCBI Taxonomy" id="408172"/>
    <lineage>
        <taxon>unclassified sequences</taxon>
        <taxon>metagenomes</taxon>
        <taxon>ecological metagenomes</taxon>
    </lineage>
</organism>
<dbReference type="PANTHER" id="PTHR11748:SF111">
    <property type="entry name" value="D-LACTATE DEHYDROGENASE, MITOCHONDRIAL-RELATED"/>
    <property type="match status" value="1"/>
</dbReference>
<feature type="non-terminal residue" evidence="3">
    <location>
        <position position="1"/>
    </location>
</feature>
<dbReference type="SUPFAM" id="SSF56176">
    <property type="entry name" value="FAD-binding/transporter-associated domain-like"/>
    <property type="match status" value="1"/>
</dbReference>
<dbReference type="Pfam" id="PF01565">
    <property type="entry name" value="FAD_binding_4"/>
    <property type="match status" value="1"/>
</dbReference>
<evidence type="ECO:0000259" key="2">
    <source>
        <dbReference type="PROSITE" id="PS51387"/>
    </source>
</evidence>
<dbReference type="InterPro" id="IPR016166">
    <property type="entry name" value="FAD-bd_PCMH"/>
</dbReference>
<dbReference type="GO" id="GO:1903457">
    <property type="term" value="P:lactate catabolic process"/>
    <property type="evidence" value="ECO:0007669"/>
    <property type="project" value="TreeGrafter"/>
</dbReference>
<dbReference type="Gene3D" id="3.30.465.10">
    <property type="match status" value="1"/>
</dbReference>
<sequence length="253" mass="26330">VTGPALKQLLKDILTGDELILDASSRALLSHDIASGEAVAEIVVRPTSIESLSNAVALAAKTNFSLIPRGSGHSYSGGTVPDRTQSMVVDTSALDQVIEINQKNRFVRVQAGCTWAALLAAVEPLGYRTPFFGPLSGYASTIGGALSQRATFFGSAMHGFSDKSVIGQTIVLADGRILRIGIGHDGQPHPQPGGPDVGPLFLGDCGAMGIKVEATLRLTDRPGAEVFASFAYPDMAALLQAQNDLCGIDGIAE</sequence>
<feature type="domain" description="FAD-binding PCMH-type" evidence="2">
    <location>
        <begin position="35"/>
        <end position="221"/>
    </location>
</feature>
<name>A0A382IAY6_9ZZZZ</name>
<dbReference type="PROSITE" id="PS51387">
    <property type="entry name" value="FAD_PCMH"/>
    <property type="match status" value="1"/>
</dbReference>
<comment type="similarity">
    <text evidence="1">Belongs to the FAD-binding oxidoreductase/transferase type 4 family.</text>
</comment>
<proteinExistence type="inferred from homology"/>
<dbReference type="InterPro" id="IPR036318">
    <property type="entry name" value="FAD-bd_PCMH-like_sf"/>
</dbReference>
<evidence type="ECO:0000256" key="1">
    <source>
        <dbReference type="ARBA" id="ARBA00008000"/>
    </source>
</evidence>